<reference evidence="3 4" key="1">
    <citation type="submission" date="2020-02" db="EMBL/GenBank/DDBJ databases">
        <title>Draft genome sequence of Haematococcus lacustris strain NIES-144.</title>
        <authorList>
            <person name="Morimoto D."/>
            <person name="Nakagawa S."/>
            <person name="Yoshida T."/>
            <person name="Sawayama S."/>
        </authorList>
    </citation>
    <scope>NUCLEOTIDE SEQUENCE [LARGE SCALE GENOMIC DNA]</scope>
    <source>
        <strain evidence="3 4">NIES-144</strain>
    </source>
</reference>
<feature type="compositionally biased region" description="Low complexity" evidence="1">
    <location>
        <begin position="51"/>
        <end position="64"/>
    </location>
</feature>
<feature type="signal peptide" evidence="2">
    <location>
        <begin position="1"/>
        <end position="18"/>
    </location>
</feature>
<protein>
    <submittedName>
        <fullName evidence="3">Uncharacterized protein</fullName>
    </submittedName>
</protein>
<gene>
    <name evidence="3" type="ORF">HaLaN_14308</name>
</gene>
<dbReference type="Proteomes" id="UP000485058">
    <property type="component" value="Unassembled WGS sequence"/>
</dbReference>
<feature type="chain" id="PRO_5025584783" evidence="2">
    <location>
        <begin position="19"/>
        <end position="196"/>
    </location>
</feature>
<feature type="non-terminal residue" evidence="3">
    <location>
        <position position="196"/>
    </location>
</feature>
<evidence type="ECO:0000256" key="1">
    <source>
        <dbReference type="SAM" id="MobiDB-lite"/>
    </source>
</evidence>
<evidence type="ECO:0000256" key="2">
    <source>
        <dbReference type="SAM" id="SignalP"/>
    </source>
</evidence>
<proteinExistence type="predicted"/>
<sequence>MTMFSVLCVVLALGAAGAQQLAPVYPPTYPPSIVGPSPTYPGNEQLVPTYPGSSSSPSNGKAPSPAYPGNIPAPSPISPAPVVADNQAVARLAFVLSPAVFAQLCSDATARGAFADDAAAAMATQLMKSSGSAISVSGSVPASACGRRLRALLQSSTTMPVNFLITFPPGTNAAAQASQVQNLVTRINTEGVAALG</sequence>
<feature type="region of interest" description="Disordered" evidence="1">
    <location>
        <begin position="35"/>
        <end position="71"/>
    </location>
</feature>
<comment type="caution">
    <text evidence="3">The sequence shown here is derived from an EMBL/GenBank/DDBJ whole genome shotgun (WGS) entry which is preliminary data.</text>
</comment>
<name>A0A699ZFF8_HAELA</name>
<evidence type="ECO:0000313" key="3">
    <source>
        <dbReference type="EMBL" id="GFH17634.1"/>
    </source>
</evidence>
<feature type="non-terminal residue" evidence="3">
    <location>
        <position position="1"/>
    </location>
</feature>
<keyword evidence="4" id="KW-1185">Reference proteome</keyword>
<keyword evidence="2" id="KW-0732">Signal</keyword>
<evidence type="ECO:0000313" key="4">
    <source>
        <dbReference type="Proteomes" id="UP000485058"/>
    </source>
</evidence>
<dbReference type="AlphaFoldDB" id="A0A699ZFF8"/>
<organism evidence="3 4">
    <name type="scientific">Haematococcus lacustris</name>
    <name type="common">Green alga</name>
    <name type="synonym">Haematococcus pluvialis</name>
    <dbReference type="NCBI Taxonomy" id="44745"/>
    <lineage>
        <taxon>Eukaryota</taxon>
        <taxon>Viridiplantae</taxon>
        <taxon>Chlorophyta</taxon>
        <taxon>core chlorophytes</taxon>
        <taxon>Chlorophyceae</taxon>
        <taxon>CS clade</taxon>
        <taxon>Chlamydomonadales</taxon>
        <taxon>Haematococcaceae</taxon>
        <taxon>Haematococcus</taxon>
    </lineage>
</organism>
<accession>A0A699ZFF8</accession>
<dbReference type="EMBL" id="BLLF01001179">
    <property type="protein sequence ID" value="GFH17634.1"/>
    <property type="molecule type" value="Genomic_DNA"/>
</dbReference>